<dbReference type="GO" id="GO:0000460">
    <property type="term" value="P:maturation of 5.8S rRNA"/>
    <property type="evidence" value="ECO:0007669"/>
    <property type="project" value="TreeGrafter"/>
</dbReference>
<accession>A0AAD7C6W8</accession>
<organism evidence="8 9">
    <name type="scientific">Roridomyces roridus</name>
    <dbReference type="NCBI Taxonomy" id="1738132"/>
    <lineage>
        <taxon>Eukaryota</taxon>
        <taxon>Fungi</taxon>
        <taxon>Dikarya</taxon>
        <taxon>Basidiomycota</taxon>
        <taxon>Agaricomycotina</taxon>
        <taxon>Agaricomycetes</taxon>
        <taxon>Agaricomycetidae</taxon>
        <taxon>Agaricales</taxon>
        <taxon>Marasmiineae</taxon>
        <taxon>Mycenaceae</taxon>
        <taxon>Roridomyces</taxon>
    </lineage>
</organism>
<evidence type="ECO:0000313" key="9">
    <source>
        <dbReference type="Proteomes" id="UP001221142"/>
    </source>
</evidence>
<gene>
    <name evidence="8" type="ORF">FB45DRAFT_739075</name>
</gene>
<feature type="region of interest" description="Disordered" evidence="7">
    <location>
        <begin position="245"/>
        <end position="300"/>
    </location>
</feature>
<dbReference type="PANTHER" id="PTHR15341">
    <property type="entry name" value="SUN-COR STEROID HORMONE RECEPTOR CO-REPRESSOR"/>
    <property type="match status" value="1"/>
</dbReference>
<comment type="caution">
    <text evidence="8">The sequence shown here is derived from an EMBL/GenBank/DDBJ whole genome shotgun (WGS) entry which is preliminary data.</text>
</comment>
<dbReference type="GO" id="GO:0000178">
    <property type="term" value="C:exosome (RNase complex)"/>
    <property type="evidence" value="ECO:0007669"/>
    <property type="project" value="TreeGrafter"/>
</dbReference>
<feature type="compositionally biased region" description="Basic residues" evidence="7">
    <location>
        <begin position="186"/>
        <end position="195"/>
    </location>
</feature>
<dbReference type="InterPro" id="IPR007146">
    <property type="entry name" value="Sas10/Utp3/C1D"/>
</dbReference>
<evidence type="ECO:0000256" key="5">
    <source>
        <dbReference type="ARBA" id="ARBA00023242"/>
    </source>
</evidence>
<keyword evidence="3 6" id="KW-0698">rRNA processing</keyword>
<feature type="region of interest" description="Disordered" evidence="7">
    <location>
        <begin position="154"/>
        <end position="224"/>
    </location>
</feature>
<dbReference type="GO" id="GO:0010468">
    <property type="term" value="P:regulation of gene expression"/>
    <property type="evidence" value="ECO:0007669"/>
    <property type="project" value="TreeGrafter"/>
</dbReference>
<keyword evidence="4 6" id="KW-0694">RNA-binding</keyword>
<keyword evidence="5 6" id="KW-0539">Nucleus</keyword>
<proteinExistence type="inferred from homology"/>
<dbReference type="Pfam" id="PF04000">
    <property type="entry name" value="Sas10_Utp3"/>
    <property type="match status" value="1"/>
</dbReference>
<dbReference type="GO" id="GO:0003723">
    <property type="term" value="F:RNA binding"/>
    <property type="evidence" value="ECO:0007669"/>
    <property type="project" value="UniProtKB-UniRule"/>
</dbReference>
<dbReference type="EMBL" id="JARKIF010000004">
    <property type="protein sequence ID" value="KAJ7640950.1"/>
    <property type="molecule type" value="Genomic_DNA"/>
</dbReference>
<evidence type="ECO:0000256" key="1">
    <source>
        <dbReference type="ARBA" id="ARBA00004123"/>
    </source>
</evidence>
<dbReference type="GO" id="GO:0005730">
    <property type="term" value="C:nucleolus"/>
    <property type="evidence" value="ECO:0007669"/>
    <property type="project" value="TreeGrafter"/>
</dbReference>
<dbReference type="PANTHER" id="PTHR15341:SF3">
    <property type="entry name" value="NUCLEAR NUCLEIC ACID-BINDING PROTEIN C1D"/>
    <property type="match status" value="1"/>
</dbReference>
<evidence type="ECO:0000256" key="7">
    <source>
        <dbReference type="SAM" id="MobiDB-lite"/>
    </source>
</evidence>
<dbReference type="AlphaFoldDB" id="A0AAD7C6W8"/>
<dbReference type="InterPro" id="IPR011082">
    <property type="entry name" value="Exosome-assoc_fac/DNA_repair"/>
</dbReference>
<feature type="compositionally biased region" description="Basic and acidic residues" evidence="7">
    <location>
        <begin position="196"/>
        <end position="206"/>
    </location>
</feature>
<keyword evidence="9" id="KW-1185">Reference proteome</keyword>
<comment type="subcellular location">
    <subcellularLocation>
        <location evidence="1 6">Nucleus</location>
    </subcellularLocation>
</comment>
<comment type="similarity">
    <text evidence="2 6">Belongs to the C1D family.</text>
</comment>
<evidence type="ECO:0000256" key="2">
    <source>
        <dbReference type="ARBA" id="ARBA00009154"/>
    </source>
</evidence>
<comment type="function">
    <text evidence="6">Required for exosome-dependent processing of pre-rRNA and small nucleolar RNA (snRNA) precursors. Involved in processing of 35S pre-rRNA at the A0, A1 and A2 sites.</text>
</comment>
<feature type="compositionally biased region" description="Basic residues" evidence="7">
    <location>
        <begin position="261"/>
        <end position="300"/>
    </location>
</feature>
<evidence type="ECO:0000256" key="3">
    <source>
        <dbReference type="ARBA" id="ARBA00022552"/>
    </source>
</evidence>
<dbReference type="Proteomes" id="UP001221142">
    <property type="component" value="Unassembled WGS sequence"/>
</dbReference>
<feature type="compositionally biased region" description="Acidic residues" evidence="7">
    <location>
        <begin position="165"/>
        <end position="182"/>
    </location>
</feature>
<name>A0AAD7C6W8_9AGAR</name>
<evidence type="ECO:0000313" key="8">
    <source>
        <dbReference type="EMBL" id="KAJ7640950.1"/>
    </source>
</evidence>
<protein>
    <recommendedName>
        <fullName evidence="6">Exosome complex protein</fullName>
    </recommendedName>
</protein>
<evidence type="ECO:0000256" key="4">
    <source>
        <dbReference type="ARBA" id="ARBA00022884"/>
    </source>
</evidence>
<sequence>MTTETTNLKAKLATLTNSIGSLESVLEPLLAQTLPETTVGLTPIEQAKLQTLIPYLVYDLVFIYLKSKGIDPKTHPVVGELSRVKRYFDKITAAETPEAPRAPLDKAAATRFIKHAITQSKLGESSSAAAATPEPSTFVAPKVTSKMIARAEHEAELRARGDASSSDEELEVIDGEEKEEEEVSSRKSKSAKGKGKAKEVEVKEPEAEVLTGTKRRRPAIDPFAGTLPPLFQPLFLTRIQDMETKKNLGQPLRKGQERRMIRTRRSVGRRRRRKNPRRRRRMTAPQKHPRRKRPKSSLDY</sequence>
<evidence type="ECO:0000256" key="6">
    <source>
        <dbReference type="RuleBase" id="RU368003"/>
    </source>
</evidence>
<reference evidence="8" key="1">
    <citation type="submission" date="2023-03" db="EMBL/GenBank/DDBJ databases">
        <title>Massive genome expansion in bonnet fungi (Mycena s.s.) driven by repeated elements and novel gene families across ecological guilds.</title>
        <authorList>
            <consortium name="Lawrence Berkeley National Laboratory"/>
            <person name="Harder C.B."/>
            <person name="Miyauchi S."/>
            <person name="Viragh M."/>
            <person name="Kuo A."/>
            <person name="Thoen E."/>
            <person name="Andreopoulos B."/>
            <person name="Lu D."/>
            <person name="Skrede I."/>
            <person name="Drula E."/>
            <person name="Henrissat B."/>
            <person name="Morin E."/>
            <person name="Kohler A."/>
            <person name="Barry K."/>
            <person name="LaButti K."/>
            <person name="Morin E."/>
            <person name="Salamov A."/>
            <person name="Lipzen A."/>
            <person name="Mereny Z."/>
            <person name="Hegedus B."/>
            <person name="Baldrian P."/>
            <person name="Stursova M."/>
            <person name="Weitz H."/>
            <person name="Taylor A."/>
            <person name="Grigoriev I.V."/>
            <person name="Nagy L.G."/>
            <person name="Martin F."/>
            <person name="Kauserud H."/>
        </authorList>
    </citation>
    <scope>NUCLEOTIDE SEQUENCE</scope>
    <source>
        <strain evidence="8">9284</strain>
    </source>
</reference>
<dbReference type="GO" id="GO:0003677">
    <property type="term" value="F:DNA binding"/>
    <property type="evidence" value="ECO:0007669"/>
    <property type="project" value="TreeGrafter"/>
</dbReference>